<gene>
    <name evidence="3" type="ORF">DDB_G0275915</name>
</gene>
<accession>Q552S6</accession>
<dbReference type="HOGENOM" id="CLU_2563208_0_0_1"/>
<dbReference type="GeneID" id="8620192"/>
<evidence type="ECO:0000313" key="4">
    <source>
        <dbReference type="Proteomes" id="UP000002195"/>
    </source>
</evidence>
<dbReference type="dictyBase" id="DDB_G0275915"/>
<keyword evidence="4" id="KW-1185">Reference proteome</keyword>
<feature type="transmembrane region" description="Helical" evidence="2">
    <location>
        <begin position="38"/>
        <end position="58"/>
    </location>
</feature>
<evidence type="ECO:0000256" key="2">
    <source>
        <dbReference type="SAM" id="Phobius"/>
    </source>
</evidence>
<dbReference type="AlphaFoldDB" id="Q552S6"/>
<reference evidence="3 4" key="1">
    <citation type="journal article" date="2005" name="Nature">
        <title>The genome of the social amoeba Dictyostelium discoideum.</title>
        <authorList>
            <consortium name="The Dictyostelium discoideum Sequencing Consortium"/>
            <person name="Eichinger L."/>
            <person name="Pachebat J.A."/>
            <person name="Glockner G."/>
            <person name="Rajandream M.A."/>
            <person name="Sucgang R."/>
            <person name="Berriman M."/>
            <person name="Song J."/>
            <person name="Olsen R."/>
            <person name="Szafranski K."/>
            <person name="Xu Q."/>
            <person name="Tunggal B."/>
            <person name="Kummerfeld S."/>
            <person name="Madera M."/>
            <person name="Konfortov B.A."/>
            <person name="Rivero F."/>
            <person name="Bankier A.T."/>
            <person name="Lehmann R."/>
            <person name="Hamlin N."/>
            <person name="Davies R."/>
            <person name="Gaudet P."/>
            <person name="Fey P."/>
            <person name="Pilcher K."/>
            <person name="Chen G."/>
            <person name="Saunders D."/>
            <person name="Sodergren E."/>
            <person name="Davis P."/>
            <person name="Kerhornou A."/>
            <person name="Nie X."/>
            <person name="Hall N."/>
            <person name="Anjard C."/>
            <person name="Hemphill L."/>
            <person name="Bason N."/>
            <person name="Farbrother P."/>
            <person name="Desany B."/>
            <person name="Just E."/>
            <person name="Morio T."/>
            <person name="Rost R."/>
            <person name="Churcher C."/>
            <person name="Cooper J."/>
            <person name="Haydock S."/>
            <person name="van Driessche N."/>
            <person name="Cronin A."/>
            <person name="Goodhead I."/>
            <person name="Muzny D."/>
            <person name="Mourier T."/>
            <person name="Pain A."/>
            <person name="Lu M."/>
            <person name="Harper D."/>
            <person name="Lindsay R."/>
            <person name="Hauser H."/>
            <person name="James K."/>
            <person name="Quiles M."/>
            <person name="Madan Babu M."/>
            <person name="Saito T."/>
            <person name="Buchrieser C."/>
            <person name="Wardroper A."/>
            <person name="Felder M."/>
            <person name="Thangavelu M."/>
            <person name="Johnson D."/>
            <person name="Knights A."/>
            <person name="Loulseged H."/>
            <person name="Mungall K."/>
            <person name="Oliver K."/>
            <person name="Price C."/>
            <person name="Quail M.A."/>
            <person name="Urushihara H."/>
            <person name="Hernandez J."/>
            <person name="Rabbinowitsch E."/>
            <person name="Steffen D."/>
            <person name="Sanders M."/>
            <person name="Ma J."/>
            <person name="Kohara Y."/>
            <person name="Sharp S."/>
            <person name="Simmonds M."/>
            <person name="Spiegler S."/>
            <person name="Tivey A."/>
            <person name="Sugano S."/>
            <person name="White B."/>
            <person name="Walker D."/>
            <person name="Woodward J."/>
            <person name="Winckler T."/>
            <person name="Tanaka Y."/>
            <person name="Shaulsky G."/>
            <person name="Schleicher M."/>
            <person name="Weinstock G."/>
            <person name="Rosenthal A."/>
            <person name="Cox E.C."/>
            <person name="Chisholm R.L."/>
            <person name="Gibbs R."/>
            <person name="Loomis W.F."/>
            <person name="Platzer M."/>
            <person name="Kay R.R."/>
            <person name="Williams J."/>
            <person name="Dear P.H."/>
            <person name="Noegel A.A."/>
            <person name="Barrell B."/>
            <person name="Kuspa A."/>
        </authorList>
    </citation>
    <scope>NUCLEOTIDE SEQUENCE [LARGE SCALE GENOMIC DNA]</scope>
    <source>
        <strain evidence="3 4">AX4</strain>
    </source>
</reference>
<dbReference type="EMBL" id="AAFI02000013">
    <property type="protein sequence ID" value="EAL69708.1"/>
    <property type="molecule type" value="Genomic_DNA"/>
</dbReference>
<evidence type="ECO:0000313" key="3">
    <source>
        <dbReference type="EMBL" id="EAL69708.1"/>
    </source>
</evidence>
<comment type="caution">
    <text evidence="3">The sequence shown here is derived from an EMBL/GenBank/DDBJ whole genome shotgun (WGS) entry which is preliminary data.</text>
</comment>
<evidence type="ECO:0000256" key="1">
    <source>
        <dbReference type="SAM" id="MobiDB-lite"/>
    </source>
</evidence>
<name>Q552S6_DICDI</name>
<dbReference type="VEuPathDB" id="AmoebaDB:DDB_G0275915"/>
<proteinExistence type="predicted"/>
<organism evidence="3 4">
    <name type="scientific">Dictyostelium discoideum</name>
    <name type="common">Social amoeba</name>
    <dbReference type="NCBI Taxonomy" id="44689"/>
    <lineage>
        <taxon>Eukaryota</taxon>
        <taxon>Amoebozoa</taxon>
        <taxon>Evosea</taxon>
        <taxon>Eumycetozoa</taxon>
        <taxon>Dictyostelia</taxon>
        <taxon>Dictyosteliales</taxon>
        <taxon>Dictyosteliaceae</taxon>
        <taxon>Dictyostelium</taxon>
    </lineage>
</organism>
<dbReference type="KEGG" id="ddi:DDB_G0275915"/>
<sequence length="82" mass="9314">MPLRSPKPTMNGYPTQSGGNRKAPPYNPFPPGNGKEMLYPPTLNFFFIVISNNFNLFLSPPMYCNAVKFGDASWLLFFFFLV</sequence>
<dbReference type="RefSeq" id="XP_643605.1">
    <property type="nucleotide sequence ID" value="XM_638513.1"/>
</dbReference>
<keyword evidence="2" id="KW-0472">Membrane</keyword>
<dbReference type="Proteomes" id="UP000002195">
    <property type="component" value="Unassembled WGS sequence"/>
</dbReference>
<dbReference type="PaxDb" id="44689-DDB0217721"/>
<keyword evidence="2" id="KW-0812">Transmembrane</keyword>
<feature type="region of interest" description="Disordered" evidence="1">
    <location>
        <begin position="1"/>
        <end position="29"/>
    </location>
</feature>
<keyword evidence="2" id="KW-1133">Transmembrane helix</keyword>
<dbReference type="InParanoid" id="Q552S6"/>
<protein>
    <submittedName>
        <fullName evidence="3">Uncharacterized protein</fullName>
    </submittedName>
</protein>